<reference evidence="2" key="1">
    <citation type="journal article" date="2014" name="Int. J. Syst. Evol. Microbiol.">
        <title>Complete genome sequence of Corynebacterium casei LMG S-19264T (=DSM 44701T), isolated from a smear-ripened cheese.</title>
        <authorList>
            <consortium name="US DOE Joint Genome Institute (JGI-PGF)"/>
            <person name="Walter F."/>
            <person name="Albersmeier A."/>
            <person name="Kalinowski J."/>
            <person name="Ruckert C."/>
        </authorList>
    </citation>
    <scope>NUCLEOTIDE SEQUENCE</scope>
    <source>
        <strain evidence="2">CGMCC 1.15758</strain>
    </source>
</reference>
<comment type="caution">
    <text evidence="2">The sequence shown here is derived from an EMBL/GenBank/DDBJ whole genome shotgun (WGS) entry which is preliminary data.</text>
</comment>
<name>A0A8J2Z4C2_9GAMM</name>
<evidence type="ECO:0000256" key="1">
    <source>
        <dbReference type="SAM" id="Phobius"/>
    </source>
</evidence>
<reference evidence="2" key="2">
    <citation type="submission" date="2020-09" db="EMBL/GenBank/DDBJ databases">
        <authorList>
            <person name="Sun Q."/>
            <person name="Zhou Y."/>
        </authorList>
    </citation>
    <scope>NUCLEOTIDE SEQUENCE</scope>
    <source>
        <strain evidence="2">CGMCC 1.15758</strain>
    </source>
</reference>
<dbReference type="AlphaFoldDB" id="A0A8J2Z4C2"/>
<evidence type="ECO:0000313" key="2">
    <source>
        <dbReference type="EMBL" id="GGF97784.1"/>
    </source>
</evidence>
<keyword evidence="1" id="KW-0812">Transmembrane</keyword>
<dbReference type="Proteomes" id="UP000636949">
    <property type="component" value="Unassembled WGS sequence"/>
</dbReference>
<dbReference type="PANTHER" id="PTHR32305">
    <property type="match status" value="1"/>
</dbReference>
<sequence length="463" mass="49186">MKFRIQLIRKKSMISGVFSVWLPYLIILGIIVSVESSFSKEAWINNNNAVNLYYANNGKSNSLTLIKPINGNASIAIQGTTDYQAYGVHSDTLNTAVATNFSYNGEYQDPSSDLVYLRARDYDAGTQRFITQDNANVWNKYNFADSNPIMNIDPSGHMSKEAINTILGISLILAGIATPWLLGAFAPAAEATVASVETTEVASVETTEVASVETTDSFVTANESAADSFVTANEDDSIALANNSVSDSSDELFKAQSMRYGLKSYPVTFVGNGIQALIQRKTMTPIAYLEMGLEDIGGAFGTLGMINPSWAKSFGLLDNGLEGVATALSAETVGASSMLSGVAGGFGSGGVSGWMGGFFVKNMWEPFLKCNLRAGTKFLGSVGIFAARGATMETAREGVMSAVSGENDMSIKNILMSSGVTAVEGGMFAAAELKFSNPQTVRSYAFTYNVGGAVFQVGIPFLI</sequence>
<evidence type="ECO:0000313" key="3">
    <source>
        <dbReference type="Proteomes" id="UP000636949"/>
    </source>
</evidence>
<proteinExistence type="predicted"/>
<keyword evidence="3" id="KW-1185">Reference proteome</keyword>
<dbReference type="EMBL" id="BMJS01000013">
    <property type="protein sequence ID" value="GGF97784.1"/>
    <property type="molecule type" value="Genomic_DNA"/>
</dbReference>
<evidence type="ECO:0008006" key="4">
    <source>
        <dbReference type="Google" id="ProtNLM"/>
    </source>
</evidence>
<protein>
    <recommendedName>
        <fullName evidence="4">RHS repeat-associated core domain-containing protein</fullName>
    </recommendedName>
</protein>
<dbReference type="InterPro" id="IPR050708">
    <property type="entry name" value="T6SS_VgrG/RHS"/>
</dbReference>
<feature type="transmembrane region" description="Helical" evidence="1">
    <location>
        <begin position="12"/>
        <end position="32"/>
    </location>
</feature>
<keyword evidence="1" id="KW-0472">Membrane</keyword>
<dbReference type="Gene3D" id="2.180.10.10">
    <property type="entry name" value="RHS repeat-associated core"/>
    <property type="match status" value="1"/>
</dbReference>
<dbReference type="NCBIfam" id="TIGR03696">
    <property type="entry name" value="Rhs_assc_core"/>
    <property type="match status" value="1"/>
</dbReference>
<dbReference type="OrthoDB" id="9815903at2"/>
<dbReference type="PANTHER" id="PTHR32305:SF15">
    <property type="entry name" value="PROTEIN RHSA-RELATED"/>
    <property type="match status" value="1"/>
</dbReference>
<gene>
    <name evidence="2" type="ORF">GCM10010995_13730</name>
</gene>
<keyword evidence="1" id="KW-1133">Transmembrane helix</keyword>
<dbReference type="InterPro" id="IPR022385">
    <property type="entry name" value="Rhs_assc_core"/>
</dbReference>
<dbReference type="RefSeq" id="WP_117002823.1">
    <property type="nucleotide sequence ID" value="NZ_BMJS01000013.1"/>
</dbReference>
<organism evidence="2 3">
    <name type="scientific">Cysteiniphilum litorale</name>
    <dbReference type="NCBI Taxonomy" id="2056700"/>
    <lineage>
        <taxon>Bacteria</taxon>
        <taxon>Pseudomonadati</taxon>
        <taxon>Pseudomonadota</taxon>
        <taxon>Gammaproteobacteria</taxon>
        <taxon>Thiotrichales</taxon>
        <taxon>Fastidiosibacteraceae</taxon>
        <taxon>Cysteiniphilum</taxon>
    </lineage>
</organism>
<accession>A0A8J2Z4C2</accession>